<sequence length="175" mass="19307">MFSDPSHNIDQLDLQSGMSVADFGTGSGFYAFSAAKAVGDKGKVYAIDVQKELLEKLKREATARKIHNLQVIWGNLEKLGGSKLRDEAVDAAVVANVLFQIEHKQEFIAEVRRVLKPKGRLLLVDWKSSFGGLGPTALHIISEPVGRRLFESSGFSFERSVNAGVHHWGAVMRKM</sequence>
<protein>
    <recommendedName>
        <fullName evidence="1">Methyltransferase domain-containing protein</fullName>
    </recommendedName>
</protein>
<accession>A0A1G2MET6</accession>
<dbReference type="Pfam" id="PF13847">
    <property type="entry name" value="Methyltransf_31"/>
    <property type="match status" value="1"/>
</dbReference>
<evidence type="ECO:0000313" key="2">
    <source>
        <dbReference type="EMBL" id="OHA22214.1"/>
    </source>
</evidence>
<reference evidence="2 3" key="1">
    <citation type="journal article" date="2016" name="Nat. Commun.">
        <title>Thousands of microbial genomes shed light on interconnected biogeochemical processes in an aquifer system.</title>
        <authorList>
            <person name="Anantharaman K."/>
            <person name="Brown C.T."/>
            <person name="Hug L.A."/>
            <person name="Sharon I."/>
            <person name="Castelle C.J."/>
            <person name="Probst A.J."/>
            <person name="Thomas B.C."/>
            <person name="Singh A."/>
            <person name="Wilkins M.J."/>
            <person name="Karaoz U."/>
            <person name="Brodie E.L."/>
            <person name="Williams K.H."/>
            <person name="Hubbard S.S."/>
            <person name="Banfield J.F."/>
        </authorList>
    </citation>
    <scope>NUCLEOTIDE SEQUENCE [LARGE SCALE GENOMIC DNA]</scope>
</reference>
<organism evidence="2 3">
    <name type="scientific">Candidatus Taylorbacteria bacterium RIFCSPHIGHO2_02_FULL_43_32b</name>
    <dbReference type="NCBI Taxonomy" id="1802306"/>
    <lineage>
        <taxon>Bacteria</taxon>
        <taxon>Candidatus Tayloriibacteriota</taxon>
    </lineage>
</organism>
<evidence type="ECO:0000259" key="1">
    <source>
        <dbReference type="Pfam" id="PF13847"/>
    </source>
</evidence>
<gene>
    <name evidence="2" type="ORF">A3C72_04020</name>
</gene>
<dbReference type="PANTHER" id="PTHR43591:SF24">
    <property type="entry name" value="2-METHOXY-6-POLYPRENYL-1,4-BENZOQUINOL METHYLASE, MITOCHONDRIAL"/>
    <property type="match status" value="1"/>
</dbReference>
<dbReference type="Proteomes" id="UP000177130">
    <property type="component" value="Unassembled WGS sequence"/>
</dbReference>
<name>A0A1G2MET6_9BACT</name>
<dbReference type="PANTHER" id="PTHR43591">
    <property type="entry name" value="METHYLTRANSFERASE"/>
    <property type="match status" value="1"/>
</dbReference>
<dbReference type="STRING" id="1802306.A3C72_04020"/>
<proteinExistence type="predicted"/>
<feature type="domain" description="Methyltransferase" evidence="1">
    <location>
        <begin position="15"/>
        <end position="126"/>
    </location>
</feature>
<dbReference type="InterPro" id="IPR029063">
    <property type="entry name" value="SAM-dependent_MTases_sf"/>
</dbReference>
<evidence type="ECO:0000313" key="3">
    <source>
        <dbReference type="Proteomes" id="UP000177130"/>
    </source>
</evidence>
<dbReference type="Gene3D" id="3.40.50.150">
    <property type="entry name" value="Vaccinia Virus protein VP39"/>
    <property type="match status" value="1"/>
</dbReference>
<dbReference type="GO" id="GO:0008168">
    <property type="term" value="F:methyltransferase activity"/>
    <property type="evidence" value="ECO:0007669"/>
    <property type="project" value="TreeGrafter"/>
</dbReference>
<dbReference type="AlphaFoldDB" id="A0A1G2MET6"/>
<dbReference type="EMBL" id="MHRK01000057">
    <property type="protein sequence ID" value="OHA22214.1"/>
    <property type="molecule type" value="Genomic_DNA"/>
</dbReference>
<dbReference type="CDD" id="cd02440">
    <property type="entry name" value="AdoMet_MTases"/>
    <property type="match status" value="1"/>
</dbReference>
<comment type="caution">
    <text evidence="2">The sequence shown here is derived from an EMBL/GenBank/DDBJ whole genome shotgun (WGS) entry which is preliminary data.</text>
</comment>
<dbReference type="SUPFAM" id="SSF53335">
    <property type="entry name" value="S-adenosyl-L-methionine-dependent methyltransferases"/>
    <property type="match status" value="1"/>
</dbReference>
<dbReference type="InterPro" id="IPR025714">
    <property type="entry name" value="Methyltranfer_dom"/>
</dbReference>